<evidence type="ECO:0000256" key="1">
    <source>
        <dbReference type="SAM" id="MobiDB-lite"/>
    </source>
</evidence>
<reference evidence="2 3" key="1">
    <citation type="submission" date="2015-07" db="EMBL/GenBank/DDBJ databases">
        <authorList>
            <person name="Noorani M."/>
        </authorList>
    </citation>
    <scope>NUCLEOTIDE SEQUENCE [LARGE SCALE GENOMIC DNA]</scope>
    <source>
        <strain evidence="2">BBA 69670</strain>
    </source>
</reference>
<feature type="region of interest" description="Disordered" evidence="1">
    <location>
        <begin position="399"/>
        <end position="434"/>
    </location>
</feature>
<dbReference type="EMBL" id="CYGV01000224">
    <property type="protein sequence ID" value="CUA67790.1"/>
    <property type="molecule type" value="Genomic_DNA"/>
</dbReference>
<accession>A0A0K6FNE2</accession>
<keyword evidence="3" id="KW-1185">Reference proteome</keyword>
<evidence type="ECO:0000313" key="3">
    <source>
        <dbReference type="Proteomes" id="UP000044841"/>
    </source>
</evidence>
<feature type="compositionally biased region" description="Acidic residues" evidence="1">
    <location>
        <begin position="270"/>
        <end position="288"/>
    </location>
</feature>
<name>A0A0K6FNE2_9AGAM</name>
<evidence type="ECO:0000313" key="2">
    <source>
        <dbReference type="EMBL" id="CUA67790.1"/>
    </source>
</evidence>
<organism evidence="2 3">
    <name type="scientific">Rhizoctonia solani</name>
    <dbReference type="NCBI Taxonomy" id="456999"/>
    <lineage>
        <taxon>Eukaryota</taxon>
        <taxon>Fungi</taxon>
        <taxon>Dikarya</taxon>
        <taxon>Basidiomycota</taxon>
        <taxon>Agaricomycotina</taxon>
        <taxon>Agaricomycetes</taxon>
        <taxon>Cantharellales</taxon>
        <taxon>Ceratobasidiaceae</taxon>
        <taxon>Rhizoctonia</taxon>
    </lineage>
</organism>
<gene>
    <name evidence="2" type="ORF">RSOLAG22IIIB_03219</name>
</gene>
<sequence>MASNAQAVAVPDNGAMIRRRPVWGVGGLIAKSASGLVNVPGLKDVVLFAKEGAKTLKPDIFQAPKVNDAQTKKQIDSIKGLLDRMASVDAALAAARNTDIPVSRSINQGELDEVESFRQGMMAFRSELENTLNEKYSSKFTRQREIAQFLTQKNEQVSECVADFCEACESLESAHLLGTYPYPNQPVQTPSTIKPHVLRSIMTTPSSGSSTPASVTSTTTHPSGILVTPASAISAISPVRERGFFGRPMTHGQSAFAEATTGTAARSHEGEDDDAKTEIGSPEEDMDHEELGGGGGLGIRLPPIQTLPPMAPIYTVPTTISQDVLLYGPAGITPSPTELQHHKLPPVPAFAPPRLATFFGIQNISVTDGNTRFVTMCAPGVCPVSASSRPAYPCRSSSSCRGTPSIASRRAHRPYRVRGQSCRIEGAPARQGEG</sequence>
<dbReference type="AlphaFoldDB" id="A0A0K6FNE2"/>
<feature type="region of interest" description="Disordered" evidence="1">
    <location>
        <begin position="261"/>
        <end position="291"/>
    </location>
</feature>
<protein>
    <submittedName>
        <fullName evidence="2">Uncharacterized protein</fullName>
    </submittedName>
</protein>
<dbReference type="Proteomes" id="UP000044841">
    <property type="component" value="Unassembled WGS sequence"/>
</dbReference>
<proteinExistence type="predicted"/>